<dbReference type="EMBL" id="JBIHMM010000001">
    <property type="protein sequence ID" value="MFH0252277.1"/>
    <property type="molecule type" value="Genomic_DNA"/>
</dbReference>
<keyword evidence="2" id="KW-1185">Reference proteome</keyword>
<evidence type="ECO:0008006" key="3">
    <source>
        <dbReference type="Google" id="ProtNLM"/>
    </source>
</evidence>
<organism evidence="1 2">
    <name type="scientific">Roseovarius aquimarinus</name>
    <dbReference type="NCBI Taxonomy" id="1229156"/>
    <lineage>
        <taxon>Bacteria</taxon>
        <taxon>Pseudomonadati</taxon>
        <taxon>Pseudomonadota</taxon>
        <taxon>Alphaproteobacteria</taxon>
        <taxon>Rhodobacterales</taxon>
        <taxon>Roseobacteraceae</taxon>
        <taxon>Roseovarius</taxon>
    </lineage>
</organism>
<proteinExistence type="predicted"/>
<accession>A0ABW7I299</accession>
<dbReference type="RefSeq" id="WP_377169937.1">
    <property type="nucleotide sequence ID" value="NZ_JBHTJC010000001.1"/>
</dbReference>
<evidence type="ECO:0000313" key="2">
    <source>
        <dbReference type="Proteomes" id="UP001607157"/>
    </source>
</evidence>
<dbReference type="Proteomes" id="UP001607157">
    <property type="component" value="Unassembled WGS sequence"/>
</dbReference>
<reference evidence="1 2" key="1">
    <citation type="submission" date="2024-10" db="EMBL/GenBank/DDBJ databases">
        <authorList>
            <person name="Yang X.-N."/>
        </authorList>
    </citation>
    <scope>NUCLEOTIDE SEQUENCE [LARGE SCALE GENOMIC DNA]</scope>
    <source>
        <strain evidence="1 2">CAU 1059</strain>
    </source>
</reference>
<gene>
    <name evidence="1" type="ORF">ACGRVM_00100</name>
</gene>
<protein>
    <recommendedName>
        <fullName evidence="3">ABC-type glycine betaine transport system substrate-binding domain-containing protein</fullName>
    </recommendedName>
</protein>
<name>A0ABW7I299_9RHOB</name>
<comment type="caution">
    <text evidence="1">The sequence shown here is derived from an EMBL/GenBank/DDBJ whole genome shotgun (WGS) entry which is preliminary data.</text>
</comment>
<sequence length="334" mass="35095">MRAFVIIISLALVGAVIWGFGRPVLNIERPEGSLQVSAGAEAGANEIEARLLAAGLHPVGILNDLGVDNHMDRLARGTVDVSTLSAYADAIDALTARGQSLPPTLWDVSTPALREAGWTVYTLTEALSSEAGGVHVDLLIDAYAAFLSARPDALEGSLALLPLARAYVEALPEEARAEREAHARTPGEATLLIWQALLSGTTRHNPITHRPLWSHGYVGHFSVPHIHQYATGEGLTPSQVWGTEGFAAHVVGPASNANQVEHMGISALLQGVVHVPGAVLSAVEAVEVMVDGEDPDAAAADRALNQAIREALLPRVEAPAEEIVVALREALGDG</sequence>
<evidence type="ECO:0000313" key="1">
    <source>
        <dbReference type="EMBL" id="MFH0252277.1"/>
    </source>
</evidence>